<evidence type="ECO:0000313" key="1">
    <source>
        <dbReference type="EMBL" id="KKA19364.1"/>
    </source>
</evidence>
<name>A0A0F4YMA8_RASE3</name>
<dbReference type="AlphaFoldDB" id="A0A0F4YMA8"/>
<reference evidence="1 2" key="1">
    <citation type="submission" date="2015-04" db="EMBL/GenBank/DDBJ databases">
        <authorList>
            <person name="Heijne W.H."/>
            <person name="Fedorova N.D."/>
            <person name="Nierman W.C."/>
            <person name="Vollebregt A.W."/>
            <person name="Zhao Z."/>
            <person name="Wu L."/>
            <person name="Kumar M."/>
            <person name="Stam H."/>
            <person name="van den Berg M.A."/>
            <person name="Pel H.J."/>
        </authorList>
    </citation>
    <scope>NUCLEOTIDE SEQUENCE [LARGE SCALE GENOMIC DNA]</scope>
    <source>
        <strain evidence="1 2">CBS 393.64</strain>
    </source>
</reference>
<organism evidence="1 2">
    <name type="scientific">Rasamsonia emersonii (strain ATCC 16479 / CBS 393.64 / IMI 116815)</name>
    <dbReference type="NCBI Taxonomy" id="1408163"/>
    <lineage>
        <taxon>Eukaryota</taxon>
        <taxon>Fungi</taxon>
        <taxon>Dikarya</taxon>
        <taxon>Ascomycota</taxon>
        <taxon>Pezizomycotina</taxon>
        <taxon>Eurotiomycetes</taxon>
        <taxon>Eurotiomycetidae</taxon>
        <taxon>Eurotiales</taxon>
        <taxon>Trichocomaceae</taxon>
        <taxon>Rasamsonia</taxon>
    </lineage>
</organism>
<accession>A0A0F4YMA8</accession>
<evidence type="ECO:0000313" key="2">
    <source>
        <dbReference type="Proteomes" id="UP000053958"/>
    </source>
</evidence>
<protein>
    <submittedName>
        <fullName evidence="1">Uncharacterized protein</fullName>
    </submittedName>
</protein>
<proteinExistence type="predicted"/>
<comment type="caution">
    <text evidence="1">The sequence shown here is derived from an EMBL/GenBank/DDBJ whole genome shotgun (WGS) entry which is preliminary data.</text>
</comment>
<dbReference type="RefSeq" id="XP_013325976.1">
    <property type="nucleotide sequence ID" value="XM_013470522.1"/>
</dbReference>
<gene>
    <name evidence="1" type="ORF">T310_6646</name>
</gene>
<dbReference type="GeneID" id="25318943"/>
<sequence length="259" mass="28225">MATEPGALPWSPNATCNATSSKGGQGFSLWVSQHDSRVSVSFVLVPGLRFLGQPIPGNPTSMIQAGAAVSYQHVNLVAAPDWDVGQAAERFNGAWEQCPVRLVMPAAPVSSGCPHRLLHNARGDRGFVCDVEDHCEHGTPGEPGRHLGWLISTPETLNRTLNRTLVERGLDRKKQPSNRWPNNYPELFRTEIEATFTASVKPATSSRTQISTAFPIPAQLDTIPSIHIRNLNIIYLPGIPVNSVHCPTDVKADFWGIIL</sequence>
<dbReference type="EMBL" id="LASV01000355">
    <property type="protein sequence ID" value="KKA19364.1"/>
    <property type="molecule type" value="Genomic_DNA"/>
</dbReference>
<keyword evidence="2" id="KW-1185">Reference proteome</keyword>
<dbReference type="Proteomes" id="UP000053958">
    <property type="component" value="Unassembled WGS sequence"/>
</dbReference>